<dbReference type="InterPro" id="IPR001789">
    <property type="entry name" value="Sig_transdc_resp-reg_receiver"/>
</dbReference>
<comment type="caution">
    <text evidence="12">The sequence shown here is derived from an EMBL/GenBank/DDBJ whole genome shotgun (WGS) entry which is preliminary data.</text>
</comment>
<evidence type="ECO:0000256" key="8">
    <source>
        <dbReference type="PROSITE-ProRule" id="PRU00169"/>
    </source>
</evidence>
<dbReference type="InterPro" id="IPR001867">
    <property type="entry name" value="OmpR/PhoB-type_DNA-bd"/>
</dbReference>
<evidence type="ECO:0000313" key="12">
    <source>
        <dbReference type="EMBL" id="RHL82883.1"/>
    </source>
</evidence>
<reference evidence="12 13" key="1">
    <citation type="submission" date="2018-08" db="EMBL/GenBank/DDBJ databases">
        <title>A genome reference for cultivated species of the human gut microbiota.</title>
        <authorList>
            <person name="Zou Y."/>
            <person name="Xue W."/>
            <person name="Luo G."/>
        </authorList>
    </citation>
    <scope>NUCLEOTIDE SEQUENCE [LARGE SCALE GENOMIC DNA]</scope>
    <source>
        <strain evidence="12 13">AF36-2BH</strain>
    </source>
</reference>
<dbReference type="Gene3D" id="3.40.50.2300">
    <property type="match status" value="1"/>
</dbReference>
<dbReference type="Pfam" id="PF00486">
    <property type="entry name" value="Trans_reg_C"/>
    <property type="match status" value="1"/>
</dbReference>
<dbReference type="PROSITE" id="PS50110">
    <property type="entry name" value="RESPONSE_REGULATORY"/>
    <property type="match status" value="1"/>
</dbReference>
<feature type="domain" description="Response regulatory" evidence="10">
    <location>
        <begin position="33"/>
        <end position="147"/>
    </location>
</feature>
<dbReference type="Proteomes" id="UP000266698">
    <property type="component" value="Unassembled WGS sequence"/>
</dbReference>
<evidence type="ECO:0000256" key="1">
    <source>
        <dbReference type="ARBA" id="ARBA00018672"/>
    </source>
</evidence>
<name>A0A396FW84_9FIRM</name>
<dbReference type="FunFam" id="3.40.50.2300:FF:000001">
    <property type="entry name" value="DNA-binding response regulator PhoB"/>
    <property type="match status" value="1"/>
</dbReference>
<evidence type="ECO:0000256" key="6">
    <source>
        <dbReference type="ARBA" id="ARBA00023163"/>
    </source>
</evidence>
<dbReference type="CDD" id="cd17625">
    <property type="entry name" value="REC_OmpR_DrrD-like"/>
    <property type="match status" value="1"/>
</dbReference>
<dbReference type="GO" id="GO:0006355">
    <property type="term" value="P:regulation of DNA-templated transcription"/>
    <property type="evidence" value="ECO:0007669"/>
    <property type="project" value="InterPro"/>
</dbReference>
<dbReference type="GO" id="GO:0032993">
    <property type="term" value="C:protein-DNA complex"/>
    <property type="evidence" value="ECO:0007669"/>
    <property type="project" value="TreeGrafter"/>
</dbReference>
<protein>
    <recommendedName>
        <fullName evidence="1">Stage 0 sporulation protein A homolog</fullName>
    </recommendedName>
</protein>
<dbReference type="Pfam" id="PF00072">
    <property type="entry name" value="Response_reg"/>
    <property type="match status" value="1"/>
</dbReference>
<feature type="DNA-binding region" description="OmpR/PhoB-type" evidence="9">
    <location>
        <begin position="155"/>
        <end position="253"/>
    </location>
</feature>
<dbReference type="CDD" id="cd00383">
    <property type="entry name" value="trans_reg_C"/>
    <property type="match status" value="1"/>
</dbReference>
<dbReference type="PANTHER" id="PTHR48111:SF1">
    <property type="entry name" value="TWO-COMPONENT RESPONSE REGULATOR ORR33"/>
    <property type="match status" value="1"/>
</dbReference>
<evidence type="ECO:0000256" key="9">
    <source>
        <dbReference type="PROSITE-ProRule" id="PRU01091"/>
    </source>
</evidence>
<keyword evidence="5 9" id="KW-0238">DNA-binding</keyword>
<dbReference type="GO" id="GO:0000156">
    <property type="term" value="F:phosphorelay response regulator activity"/>
    <property type="evidence" value="ECO:0007669"/>
    <property type="project" value="TreeGrafter"/>
</dbReference>
<keyword evidence="2 8" id="KW-0597">Phosphoprotein</keyword>
<keyword evidence="3" id="KW-0902">Two-component regulatory system</keyword>
<dbReference type="InterPro" id="IPR039420">
    <property type="entry name" value="WalR-like"/>
</dbReference>
<dbReference type="SMART" id="SM00448">
    <property type="entry name" value="REC"/>
    <property type="match status" value="1"/>
</dbReference>
<evidence type="ECO:0000313" key="13">
    <source>
        <dbReference type="Proteomes" id="UP000266698"/>
    </source>
</evidence>
<dbReference type="SMART" id="SM00862">
    <property type="entry name" value="Trans_reg_C"/>
    <property type="match status" value="1"/>
</dbReference>
<comment type="function">
    <text evidence="7">May play the central regulatory role in sporulation. It may be an element of the effector pathway responsible for the activation of sporulation genes in response to nutritional stress. Spo0A may act in concert with spo0H (a sigma factor) to control the expression of some genes that are critical to the sporulation process.</text>
</comment>
<evidence type="ECO:0000259" key="10">
    <source>
        <dbReference type="PROSITE" id="PS50110"/>
    </source>
</evidence>
<feature type="domain" description="OmpR/PhoB-type" evidence="11">
    <location>
        <begin position="155"/>
        <end position="253"/>
    </location>
</feature>
<dbReference type="Gene3D" id="1.10.10.10">
    <property type="entry name" value="Winged helix-like DNA-binding domain superfamily/Winged helix DNA-binding domain"/>
    <property type="match status" value="1"/>
</dbReference>
<sequence>MLLLFCCIVDQLTLVLYNIGCKIIVKKQENILRLLIVEDEKQICDMVAKSLYAAGYEVDTCYDGKEALECILSENYDLIVLDLNLPGMDGMELLKELRKYNDETKVLILSARGQIADKVEGLDAGANDYMEKPFHLQELEARIRSLTRRKFVQKDICLKCGEIKFDTIKREAYAKGEPVPLTRKENGILEYLLINIGRPVSQEELIEHVWDATADSFSGAIRVHMSSLRKKLKAKLGYDPILNKVGEGYKIREESDR</sequence>
<dbReference type="SUPFAM" id="SSF52172">
    <property type="entry name" value="CheY-like"/>
    <property type="match status" value="1"/>
</dbReference>
<proteinExistence type="predicted"/>
<dbReference type="InterPro" id="IPR011006">
    <property type="entry name" value="CheY-like_superfamily"/>
</dbReference>
<organism evidence="12 13">
    <name type="scientific">Agathobacter rectalis</name>
    <dbReference type="NCBI Taxonomy" id="39491"/>
    <lineage>
        <taxon>Bacteria</taxon>
        <taxon>Bacillati</taxon>
        <taxon>Bacillota</taxon>
        <taxon>Clostridia</taxon>
        <taxon>Lachnospirales</taxon>
        <taxon>Lachnospiraceae</taxon>
        <taxon>Agathobacter</taxon>
    </lineage>
</organism>
<evidence type="ECO:0000256" key="3">
    <source>
        <dbReference type="ARBA" id="ARBA00023012"/>
    </source>
</evidence>
<dbReference type="AlphaFoldDB" id="A0A396FW84"/>
<evidence type="ECO:0000259" key="11">
    <source>
        <dbReference type="PROSITE" id="PS51755"/>
    </source>
</evidence>
<evidence type="ECO:0000256" key="7">
    <source>
        <dbReference type="ARBA" id="ARBA00024867"/>
    </source>
</evidence>
<accession>A0A396FW84</accession>
<evidence type="ECO:0000256" key="5">
    <source>
        <dbReference type="ARBA" id="ARBA00023125"/>
    </source>
</evidence>
<evidence type="ECO:0000256" key="4">
    <source>
        <dbReference type="ARBA" id="ARBA00023015"/>
    </source>
</evidence>
<evidence type="ECO:0000256" key="2">
    <source>
        <dbReference type="ARBA" id="ARBA00022553"/>
    </source>
</evidence>
<dbReference type="InterPro" id="IPR036388">
    <property type="entry name" value="WH-like_DNA-bd_sf"/>
</dbReference>
<dbReference type="EMBL" id="QRPB01000002">
    <property type="protein sequence ID" value="RHL82883.1"/>
    <property type="molecule type" value="Genomic_DNA"/>
</dbReference>
<gene>
    <name evidence="12" type="ORF">DW001_02625</name>
</gene>
<dbReference type="GO" id="GO:0000976">
    <property type="term" value="F:transcription cis-regulatory region binding"/>
    <property type="evidence" value="ECO:0007669"/>
    <property type="project" value="TreeGrafter"/>
</dbReference>
<keyword evidence="4" id="KW-0805">Transcription regulation</keyword>
<feature type="modified residue" description="4-aspartylphosphate" evidence="8">
    <location>
        <position position="82"/>
    </location>
</feature>
<keyword evidence="6" id="KW-0804">Transcription</keyword>
<dbReference type="PANTHER" id="PTHR48111">
    <property type="entry name" value="REGULATOR OF RPOS"/>
    <property type="match status" value="1"/>
</dbReference>
<dbReference type="PROSITE" id="PS51755">
    <property type="entry name" value="OMPR_PHOB"/>
    <property type="match status" value="1"/>
</dbReference>
<dbReference type="GO" id="GO:0005829">
    <property type="term" value="C:cytosol"/>
    <property type="evidence" value="ECO:0007669"/>
    <property type="project" value="TreeGrafter"/>
</dbReference>